<feature type="transmembrane region" description="Helical" evidence="15">
    <location>
        <begin position="6"/>
        <end position="29"/>
    </location>
</feature>
<evidence type="ECO:0000256" key="2">
    <source>
        <dbReference type="ARBA" id="ARBA00004240"/>
    </source>
</evidence>
<gene>
    <name evidence="17" type="ORF">OFUS_LOCUS23909</name>
</gene>
<dbReference type="InterPro" id="IPR019734">
    <property type="entry name" value="TPR_rpt"/>
</dbReference>
<evidence type="ECO:0000313" key="17">
    <source>
        <dbReference type="EMBL" id="CAH1799956.1"/>
    </source>
</evidence>
<protein>
    <recommendedName>
        <fullName evidence="5">dolichyl-phosphate-mannose--protein mannosyltransferase</fullName>
        <ecNumber evidence="5">2.4.1.109</ecNumber>
    </recommendedName>
</protein>
<feature type="transmembrane region" description="Helical" evidence="15">
    <location>
        <begin position="387"/>
        <end position="407"/>
    </location>
</feature>
<comment type="pathway">
    <text evidence="3">Protein modification; protein glycosylation.</text>
</comment>
<dbReference type="GO" id="GO:0004169">
    <property type="term" value="F:dolichyl-phosphate-mannose-protein mannosyltransferase activity"/>
    <property type="evidence" value="ECO:0007669"/>
    <property type="project" value="UniProtKB-EC"/>
</dbReference>
<dbReference type="Proteomes" id="UP000749559">
    <property type="component" value="Unassembled WGS sequence"/>
</dbReference>
<dbReference type="SMART" id="SM00028">
    <property type="entry name" value="TPR"/>
    <property type="match status" value="8"/>
</dbReference>
<keyword evidence="11 15" id="KW-1133">Transmembrane helix</keyword>
<feature type="transmembrane region" description="Helical" evidence="15">
    <location>
        <begin position="139"/>
        <end position="158"/>
    </location>
</feature>
<feature type="repeat" description="TPR" evidence="13">
    <location>
        <begin position="574"/>
        <end position="607"/>
    </location>
</feature>
<evidence type="ECO:0000259" key="16">
    <source>
        <dbReference type="Pfam" id="PF08409"/>
    </source>
</evidence>
<keyword evidence="18" id="KW-1185">Reference proteome</keyword>
<keyword evidence="12 15" id="KW-0472">Membrane</keyword>
<dbReference type="SUPFAM" id="SSF48452">
    <property type="entry name" value="TPR-like"/>
    <property type="match status" value="2"/>
</dbReference>
<dbReference type="EMBL" id="CAIIXF020000011">
    <property type="protein sequence ID" value="CAH1799956.1"/>
    <property type="molecule type" value="Genomic_DNA"/>
</dbReference>
<evidence type="ECO:0000256" key="12">
    <source>
        <dbReference type="ARBA" id="ARBA00023136"/>
    </source>
</evidence>
<feature type="transmembrane region" description="Helical" evidence="15">
    <location>
        <begin position="331"/>
        <end position="350"/>
    </location>
</feature>
<feature type="domain" description="DUF1736" evidence="16">
    <location>
        <begin position="269"/>
        <end position="340"/>
    </location>
</feature>
<dbReference type="InterPro" id="IPR011990">
    <property type="entry name" value="TPR-like_helical_dom_sf"/>
</dbReference>
<dbReference type="EC" id="2.4.1.109" evidence="5"/>
<evidence type="ECO:0000256" key="11">
    <source>
        <dbReference type="ARBA" id="ARBA00022989"/>
    </source>
</evidence>
<evidence type="ECO:0000256" key="14">
    <source>
        <dbReference type="SAM" id="MobiDB-lite"/>
    </source>
</evidence>
<dbReference type="PROSITE" id="PS50005">
    <property type="entry name" value="TPR"/>
    <property type="match status" value="5"/>
</dbReference>
<comment type="subcellular location">
    <subcellularLocation>
        <location evidence="2">Endoplasmic reticulum</location>
    </subcellularLocation>
    <subcellularLocation>
        <location evidence="1">Membrane</location>
        <topology evidence="1">Multi-pass membrane protein</topology>
    </subcellularLocation>
</comment>
<comment type="caution">
    <text evidence="17">The sequence shown here is derived from an EMBL/GenBank/DDBJ whole genome shotgun (WGS) entry which is preliminary data.</text>
</comment>
<dbReference type="GO" id="GO:0016020">
    <property type="term" value="C:membrane"/>
    <property type="evidence" value="ECO:0007669"/>
    <property type="project" value="UniProtKB-SubCell"/>
</dbReference>
<dbReference type="FunFam" id="1.25.40.10:FF:000239">
    <property type="entry name" value="Transmembrane and TPR repeat-containing protein 3"/>
    <property type="match status" value="1"/>
</dbReference>
<feature type="repeat" description="TPR" evidence="13">
    <location>
        <begin position="457"/>
        <end position="490"/>
    </location>
</feature>
<evidence type="ECO:0000256" key="4">
    <source>
        <dbReference type="ARBA" id="ARBA00007882"/>
    </source>
</evidence>
<evidence type="ECO:0000256" key="1">
    <source>
        <dbReference type="ARBA" id="ARBA00004141"/>
    </source>
</evidence>
<dbReference type="Pfam" id="PF13414">
    <property type="entry name" value="TPR_11"/>
    <property type="match status" value="1"/>
</dbReference>
<feature type="repeat" description="TPR" evidence="13">
    <location>
        <begin position="679"/>
        <end position="712"/>
    </location>
</feature>
<dbReference type="Pfam" id="PF13174">
    <property type="entry name" value="TPR_6"/>
    <property type="match status" value="1"/>
</dbReference>
<evidence type="ECO:0000256" key="8">
    <source>
        <dbReference type="ARBA" id="ARBA00022737"/>
    </source>
</evidence>
<evidence type="ECO:0000256" key="15">
    <source>
        <dbReference type="SAM" id="Phobius"/>
    </source>
</evidence>
<keyword evidence="6" id="KW-0808">Transferase</keyword>
<evidence type="ECO:0000313" key="18">
    <source>
        <dbReference type="Proteomes" id="UP000749559"/>
    </source>
</evidence>
<accession>A0A8S4Q1I6</accession>
<dbReference type="GO" id="GO:0005783">
    <property type="term" value="C:endoplasmic reticulum"/>
    <property type="evidence" value="ECO:0007669"/>
    <property type="project" value="UniProtKB-SubCell"/>
</dbReference>
<dbReference type="Pfam" id="PF13432">
    <property type="entry name" value="TPR_16"/>
    <property type="match status" value="1"/>
</dbReference>
<feature type="repeat" description="TPR" evidence="13">
    <location>
        <begin position="608"/>
        <end position="641"/>
    </location>
</feature>
<keyword evidence="10" id="KW-0256">Endoplasmic reticulum</keyword>
<dbReference type="InterPro" id="IPR013618">
    <property type="entry name" value="TMTC_DUF1736"/>
</dbReference>
<reference evidence="17" key="1">
    <citation type="submission" date="2022-03" db="EMBL/GenBank/DDBJ databases">
        <authorList>
            <person name="Martin C."/>
        </authorList>
    </citation>
    <scope>NUCLEOTIDE SEQUENCE</scope>
</reference>
<dbReference type="AlphaFoldDB" id="A0A8S4Q1I6"/>
<dbReference type="Pfam" id="PF13181">
    <property type="entry name" value="TPR_8"/>
    <property type="match status" value="1"/>
</dbReference>
<dbReference type="PANTHER" id="PTHR44395">
    <property type="match status" value="1"/>
</dbReference>
<feature type="transmembrane region" description="Helical" evidence="15">
    <location>
        <begin position="416"/>
        <end position="434"/>
    </location>
</feature>
<keyword evidence="7 15" id="KW-0812">Transmembrane</keyword>
<feature type="transmembrane region" description="Helical" evidence="15">
    <location>
        <begin position="96"/>
        <end position="127"/>
    </location>
</feature>
<keyword evidence="8" id="KW-0677">Repeat</keyword>
<evidence type="ECO:0000256" key="3">
    <source>
        <dbReference type="ARBA" id="ARBA00004922"/>
    </source>
</evidence>
<sequence length="856" mass="96522">MESSQIYSAIVVLAVTVCYYNALECGFVFDDASAIKENKDLRPKTPISNLFWNDFWGTPMPKEKSHKSYRPLCVLTFRLNYAWGELDPVGYHLVNVILHAAVCLIFMRVCCSVMSELSSFLAALLFAVHPVHTEAVTGVVGRAELLSSIFFLAAIMAYSAAASSSIHTDWKYVGVTLMLVAIATLCKEQGITVVAVCCVYDIFVLQKITIPTLLQTGISLFRGKPTKNSKNAKVTSGLPPKLRRAVTRAIVLLASTLVLLVARIKVMGAQLPVFTKFDNPASAAPTPSRQLTYNYLLSINAWLLLFPKSLCCDWTMGTIPVIQGFSDPRNLATLLFYAMLGSLVYFAVVSKGQRTQALILGLAMLVLPFIPASNLFFPVGFVVAERILYLPSMGFTILVTLGFEVVLERKRAWRHLLWLLMACMLLAHGARTVVRNRDWYSEYTLFKSALEVNKDNAKLYNNVGHALENEQKFEDALGYFLQAASVQPDDIGAHINVGRTYNNLNNTQKAEEAFRVALSLMPPIKPGESYTTRIAPNHLSVFVSLGNLVAKDPNRLREADQLYRSAISMRADYIQAYINRGDILLKLNKTQEAEQQYEVALRYEHDNPDIHYNLGVVLIEQGRQLDALKSFDRALNYDPEHKQTLFNSAVLMQEIGDPKLRPEAFKRLHEVMPDDPDNEKIYFNLGMLAMDDSDFPAAEKWFKKAIQLVPNFRSALFNIALLLTNDLNQPLDAMPYLEQLLQHYPEHTKGLILMGDININHKKDIAAAEKNFARVVEINPKDVQGNHNLCVVYVEQGDLLRAEQCLKNTLKLAPGEGYIKNHLDIVQTRIKHYRQQQEMQQKQLKDQKQQKHKENK</sequence>
<keyword evidence="9 13" id="KW-0802">TPR repeat</keyword>
<dbReference type="Gene3D" id="1.25.40.10">
    <property type="entry name" value="Tetratricopeptide repeat domain"/>
    <property type="match status" value="3"/>
</dbReference>
<evidence type="ECO:0000256" key="9">
    <source>
        <dbReference type="ARBA" id="ARBA00022803"/>
    </source>
</evidence>
<feature type="transmembrane region" description="Helical" evidence="15">
    <location>
        <begin position="245"/>
        <end position="264"/>
    </location>
</feature>
<evidence type="ECO:0000256" key="6">
    <source>
        <dbReference type="ARBA" id="ARBA00022679"/>
    </source>
</evidence>
<feature type="region of interest" description="Disordered" evidence="14">
    <location>
        <begin position="836"/>
        <end position="856"/>
    </location>
</feature>
<comment type="similarity">
    <text evidence="4">Belongs to the TMTC family.</text>
</comment>
<dbReference type="PANTHER" id="PTHR44395:SF1">
    <property type="entry name" value="PROTEIN O-MANNOSYL-TRANSFERASE TMTC3"/>
    <property type="match status" value="1"/>
</dbReference>
<proteinExistence type="inferred from homology"/>
<feature type="repeat" description="TPR" evidence="13">
    <location>
        <begin position="491"/>
        <end position="524"/>
    </location>
</feature>
<organism evidence="17 18">
    <name type="scientific">Owenia fusiformis</name>
    <name type="common">Polychaete worm</name>
    <dbReference type="NCBI Taxonomy" id="6347"/>
    <lineage>
        <taxon>Eukaryota</taxon>
        <taxon>Metazoa</taxon>
        <taxon>Spiralia</taxon>
        <taxon>Lophotrochozoa</taxon>
        <taxon>Annelida</taxon>
        <taxon>Polychaeta</taxon>
        <taxon>Sedentaria</taxon>
        <taxon>Canalipalpata</taxon>
        <taxon>Sabellida</taxon>
        <taxon>Oweniida</taxon>
        <taxon>Oweniidae</taxon>
        <taxon>Owenia</taxon>
    </lineage>
</organism>
<name>A0A8S4Q1I6_OWEFU</name>
<evidence type="ECO:0000256" key="7">
    <source>
        <dbReference type="ARBA" id="ARBA00022692"/>
    </source>
</evidence>
<evidence type="ECO:0000256" key="5">
    <source>
        <dbReference type="ARBA" id="ARBA00012839"/>
    </source>
</evidence>
<dbReference type="OrthoDB" id="66906at2759"/>
<evidence type="ECO:0000256" key="13">
    <source>
        <dbReference type="PROSITE-ProRule" id="PRU00339"/>
    </source>
</evidence>
<evidence type="ECO:0000256" key="10">
    <source>
        <dbReference type="ARBA" id="ARBA00022824"/>
    </source>
</evidence>
<dbReference type="Pfam" id="PF08409">
    <property type="entry name" value="TMTC_DUF1736"/>
    <property type="match status" value="1"/>
</dbReference>
<dbReference type="PROSITE" id="PS50293">
    <property type="entry name" value="TPR_REGION"/>
    <property type="match status" value="1"/>
</dbReference>
<feature type="transmembrane region" description="Helical" evidence="15">
    <location>
        <begin position="357"/>
        <end position="381"/>
    </location>
</feature>